<dbReference type="OMA" id="VQANAWA"/>
<dbReference type="Proteomes" id="UP000821853">
    <property type="component" value="Unassembled WGS sequence"/>
</dbReference>
<dbReference type="AlphaFoldDB" id="A0A9J6H9Y2"/>
<comment type="caution">
    <text evidence="2">The sequence shown here is derived from an EMBL/GenBank/DDBJ whole genome shotgun (WGS) entry which is preliminary data.</text>
</comment>
<sequence length="179" mass="19050">MTDLLRGAEPEAIVQSVVEGAAHCAPALAVCSVPEVTKRGKEVQARAMLLNAKLKKACTSLNATFVDLSTVLDGEQRTARDGIHYLADTARQGAARVLQMSRPFLGGKERIPNRHPKPDGAQPRGPNDDKTAMEAQSPLAPTAAAPPMFEETGVQANAWAKSLPPARRLLCQGHLTPSL</sequence>
<evidence type="ECO:0000313" key="3">
    <source>
        <dbReference type="Proteomes" id="UP000821853"/>
    </source>
</evidence>
<proteinExistence type="predicted"/>
<evidence type="ECO:0000256" key="1">
    <source>
        <dbReference type="SAM" id="MobiDB-lite"/>
    </source>
</evidence>
<feature type="compositionally biased region" description="Basic and acidic residues" evidence="1">
    <location>
        <begin position="107"/>
        <end position="118"/>
    </location>
</feature>
<reference evidence="2 3" key="1">
    <citation type="journal article" date="2020" name="Cell">
        <title>Large-Scale Comparative Analyses of Tick Genomes Elucidate Their Genetic Diversity and Vector Capacities.</title>
        <authorList>
            <consortium name="Tick Genome and Microbiome Consortium (TIGMIC)"/>
            <person name="Jia N."/>
            <person name="Wang J."/>
            <person name="Shi W."/>
            <person name="Du L."/>
            <person name="Sun Y."/>
            <person name="Zhan W."/>
            <person name="Jiang J.F."/>
            <person name="Wang Q."/>
            <person name="Zhang B."/>
            <person name="Ji P."/>
            <person name="Bell-Sakyi L."/>
            <person name="Cui X.M."/>
            <person name="Yuan T.T."/>
            <person name="Jiang B.G."/>
            <person name="Yang W.F."/>
            <person name="Lam T.T."/>
            <person name="Chang Q.C."/>
            <person name="Ding S.J."/>
            <person name="Wang X.J."/>
            <person name="Zhu J.G."/>
            <person name="Ruan X.D."/>
            <person name="Zhao L."/>
            <person name="Wei J.T."/>
            <person name="Ye R.Z."/>
            <person name="Que T.C."/>
            <person name="Du C.H."/>
            <person name="Zhou Y.H."/>
            <person name="Cheng J.X."/>
            <person name="Dai P.F."/>
            <person name="Guo W.B."/>
            <person name="Han X.H."/>
            <person name="Huang E.J."/>
            <person name="Li L.F."/>
            <person name="Wei W."/>
            <person name="Gao Y.C."/>
            <person name="Liu J.Z."/>
            <person name="Shao H.Z."/>
            <person name="Wang X."/>
            <person name="Wang C.C."/>
            <person name="Yang T.C."/>
            <person name="Huo Q.B."/>
            <person name="Li W."/>
            <person name="Chen H.Y."/>
            <person name="Chen S.E."/>
            <person name="Zhou L.G."/>
            <person name="Ni X.B."/>
            <person name="Tian J.H."/>
            <person name="Sheng Y."/>
            <person name="Liu T."/>
            <person name="Pan Y.S."/>
            <person name="Xia L.Y."/>
            <person name="Li J."/>
            <person name="Zhao F."/>
            <person name="Cao W.C."/>
        </authorList>
    </citation>
    <scope>NUCLEOTIDE SEQUENCE [LARGE SCALE GENOMIC DNA]</scope>
    <source>
        <strain evidence="2">HaeL-2018</strain>
    </source>
</reference>
<protein>
    <submittedName>
        <fullName evidence="2">Uncharacterized protein</fullName>
    </submittedName>
</protein>
<dbReference type="EMBL" id="JABSTR010001161">
    <property type="protein sequence ID" value="KAH9383557.1"/>
    <property type="molecule type" value="Genomic_DNA"/>
</dbReference>
<organism evidence="2 3">
    <name type="scientific">Haemaphysalis longicornis</name>
    <name type="common">Bush tick</name>
    <dbReference type="NCBI Taxonomy" id="44386"/>
    <lineage>
        <taxon>Eukaryota</taxon>
        <taxon>Metazoa</taxon>
        <taxon>Ecdysozoa</taxon>
        <taxon>Arthropoda</taxon>
        <taxon>Chelicerata</taxon>
        <taxon>Arachnida</taxon>
        <taxon>Acari</taxon>
        <taxon>Parasitiformes</taxon>
        <taxon>Ixodida</taxon>
        <taxon>Ixodoidea</taxon>
        <taxon>Ixodidae</taxon>
        <taxon>Haemaphysalinae</taxon>
        <taxon>Haemaphysalis</taxon>
    </lineage>
</organism>
<feature type="region of interest" description="Disordered" evidence="1">
    <location>
        <begin position="104"/>
        <end position="148"/>
    </location>
</feature>
<name>A0A9J6H9Y2_HAELO</name>
<accession>A0A9J6H9Y2</accession>
<dbReference type="VEuPathDB" id="VectorBase:HLOH_042613"/>
<keyword evidence="3" id="KW-1185">Reference proteome</keyword>
<dbReference type="SUPFAM" id="SSF52266">
    <property type="entry name" value="SGNH hydrolase"/>
    <property type="match status" value="1"/>
</dbReference>
<evidence type="ECO:0000313" key="2">
    <source>
        <dbReference type="EMBL" id="KAH9383557.1"/>
    </source>
</evidence>
<gene>
    <name evidence="2" type="ORF">HPB48_025141</name>
</gene>
<dbReference type="OrthoDB" id="10567043at2759"/>